<evidence type="ECO:0000256" key="1">
    <source>
        <dbReference type="SAM" id="MobiDB-lite"/>
    </source>
</evidence>
<name>A0A9X2IE17_9ACTN</name>
<evidence type="ECO:0000313" key="3">
    <source>
        <dbReference type="EMBL" id="MCM0620361.1"/>
    </source>
</evidence>
<keyword evidence="4" id="KW-1185">Reference proteome</keyword>
<comment type="caution">
    <text evidence="3">The sequence shown here is derived from an EMBL/GenBank/DDBJ whole genome shotgun (WGS) entry which is preliminary data.</text>
</comment>
<evidence type="ECO:0000259" key="2">
    <source>
        <dbReference type="Pfam" id="PF00881"/>
    </source>
</evidence>
<gene>
    <name evidence="3" type="ORF">M8330_08630</name>
</gene>
<dbReference type="InterPro" id="IPR029479">
    <property type="entry name" value="Nitroreductase"/>
</dbReference>
<evidence type="ECO:0000313" key="4">
    <source>
        <dbReference type="Proteomes" id="UP001139485"/>
    </source>
</evidence>
<dbReference type="InterPro" id="IPR000415">
    <property type="entry name" value="Nitroreductase-like"/>
</dbReference>
<dbReference type="CDD" id="cd02062">
    <property type="entry name" value="Nitro_FMN_reductase"/>
    <property type="match status" value="1"/>
</dbReference>
<dbReference type="AlphaFoldDB" id="A0A9X2IE17"/>
<dbReference type="SUPFAM" id="SSF55469">
    <property type="entry name" value="FMN-dependent nitroreductase-like"/>
    <property type="match status" value="1"/>
</dbReference>
<sequence>MEFREVVRRRRMVRDYSEEPVDPGAVERMLRHAVRAPSAGFTQGWGFVVLDRPADVHAFWLATAGAARLADPDPWLQGMSRAPVVVVPCSSREAYLARYAEPDKAGARRGGTGVEGSPWLVPYWHTDAAMAALLILQTAVDEGLGACFFGLPVDSDAAVRATLGLPDDVTPVGAVTVGHPAPRQEREGTGSGSPRRRPRRPLDEVVHRGRWGAPPPGPPAG</sequence>
<dbReference type="PANTHER" id="PTHR23026">
    <property type="entry name" value="NADPH NITROREDUCTASE"/>
    <property type="match status" value="1"/>
</dbReference>
<dbReference type="InterPro" id="IPR050627">
    <property type="entry name" value="Nitroreductase/BluB"/>
</dbReference>
<dbReference type="RefSeq" id="WP_250051199.1">
    <property type="nucleotide sequence ID" value="NZ_JAMJPH010000001.1"/>
</dbReference>
<protein>
    <submittedName>
        <fullName evidence="3">Nitroreductase family protein</fullName>
    </submittedName>
</protein>
<reference evidence="3" key="1">
    <citation type="submission" date="2022-05" db="EMBL/GenBank/DDBJ databases">
        <authorList>
            <person name="Tuo L."/>
        </authorList>
    </citation>
    <scope>NUCLEOTIDE SEQUENCE</scope>
    <source>
        <strain evidence="3">BSK12Z-4</strain>
    </source>
</reference>
<dbReference type="Gene3D" id="3.40.109.10">
    <property type="entry name" value="NADH Oxidase"/>
    <property type="match status" value="1"/>
</dbReference>
<dbReference type="GO" id="GO:0016491">
    <property type="term" value="F:oxidoreductase activity"/>
    <property type="evidence" value="ECO:0007669"/>
    <property type="project" value="InterPro"/>
</dbReference>
<feature type="region of interest" description="Disordered" evidence="1">
    <location>
        <begin position="173"/>
        <end position="221"/>
    </location>
</feature>
<dbReference type="Pfam" id="PF00881">
    <property type="entry name" value="Nitroreductase"/>
    <property type="match status" value="1"/>
</dbReference>
<dbReference type="PANTHER" id="PTHR23026:SF123">
    <property type="entry name" value="NAD(P)H NITROREDUCTASE RV3131-RELATED"/>
    <property type="match status" value="1"/>
</dbReference>
<dbReference type="EMBL" id="JAMOIL010000009">
    <property type="protein sequence ID" value="MCM0620361.1"/>
    <property type="molecule type" value="Genomic_DNA"/>
</dbReference>
<organism evidence="3 4">
    <name type="scientific">Nocardioides bruguierae</name>
    <dbReference type="NCBI Taxonomy" id="2945102"/>
    <lineage>
        <taxon>Bacteria</taxon>
        <taxon>Bacillati</taxon>
        <taxon>Actinomycetota</taxon>
        <taxon>Actinomycetes</taxon>
        <taxon>Propionibacteriales</taxon>
        <taxon>Nocardioidaceae</taxon>
        <taxon>Nocardioides</taxon>
    </lineage>
</organism>
<accession>A0A9X2IE17</accession>
<proteinExistence type="predicted"/>
<feature type="domain" description="Nitroreductase" evidence="2">
    <location>
        <begin position="7"/>
        <end position="179"/>
    </location>
</feature>
<dbReference type="Proteomes" id="UP001139485">
    <property type="component" value="Unassembled WGS sequence"/>
</dbReference>